<reference evidence="2" key="1">
    <citation type="submission" date="2016-02" db="EMBL/GenBank/DDBJ databases">
        <title>Genome of the avian spirochetosis agent Borrelia anserina Es.</title>
        <authorList>
            <person name="Elbir H."/>
            <person name="Sitlani P."/>
            <person name="Bergstroem S."/>
            <person name="Barbour A.G."/>
        </authorList>
    </citation>
    <scope>NUCLEOTIDE SEQUENCE [LARGE SCALE GENOMIC DNA]</scope>
    <source>
        <strain evidence="2">Es</strain>
        <plasmid evidence="2">lpJ</plasmid>
    </source>
</reference>
<organism evidence="2 3">
    <name type="scientific">Borrelia anserina Es</name>
    <dbReference type="NCBI Taxonomy" id="1365188"/>
    <lineage>
        <taxon>Bacteria</taxon>
        <taxon>Pseudomonadati</taxon>
        <taxon>Spirochaetota</taxon>
        <taxon>Spirochaetia</taxon>
        <taxon>Spirochaetales</taxon>
        <taxon>Borreliaceae</taxon>
        <taxon>Borrelia</taxon>
    </lineage>
</organism>
<accession>A0ABN4UAL7</accession>
<dbReference type="EMBL" id="CP014605">
    <property type="protein sequence ID" value="APR65431.1"/>
    <property type="molecule type" value="Genomic_DNA"/>
</dbReference>
<gene>
    <name evidence="2" type="ORF">N187_J07</name>
</gene>
<keyword evidence="3" id="KW-1185">Reference proteome</keyword>
<keyword evidence="1" id="KW-0812">Transmembrane</keyword>
<keyword evidence="1" id="KW-1133">Transmembrane helix</keyword>
<name>A0ABN4UAL7_BORAN</name>
<dbReference type="SUPFAM" id="SSF48452">
    <property type="entry name" value="TPR-like"/>
    <property type="match status" value="1"/>
</dbReference>
<keyword evidence="2" id="KW-0614">Plasmid</keyword>
<evidence type="ECO:0000256" key="1">
    <source>
        <dbReference type="SAM" id="Phobius"/>
    </source>
</evidence>
<dbReference type="Proteomes" id="UP000185502">
    <property type="component" value="Plasmid lpJ"/>
</dbReference>
<protein>
    <recommendedName>
        <fullName evidence="4">Tetratricopeptide repeat domain protein</fullName>
    </recommendedName>
</protein>
<dbReference type="InterPro" id="IPR011990">
    <property type="entry name" value="TPR-like_helical_dom_sf"/>
</dbReference>
<proteinExistence type="predicted"/>
<dbReference type="Gene3D" id="1.25.40.10">
    <property type="entry name" value="Tetratricopeptide repeat domain"/>
    <property type="match status" value="1"/>
</dbReference>
<evidence type="ECO:0000313" key="2">
    <source>
        <dbReference type="EMBL" id="APR65431.1"/>
    </source>
</evidence>
<feature type="transmembrane region" description="Helical" evidence="1">
    <location>
        <begin position="16"/>
        <end position="33"/>
    </location>
</feature>
<sequence length="281" mass="32528">MIFGLKFCWRGVMKGINYYFLLLVINVVYLYSFDSSNREFYRILEGYYSGKIEELSTKNGEDAYIYRLNNFKETLGEMDPYVKLYFINLADYQIARLLQNKEGRKNSSKSYSVLKSTHKALLEFITSIKFKDLDKTVQSDVYRILGDVNLMLLRYMGGSALSKLASEARGYFETSLKINSKNSFANTSIASWYLYAPRIAGGDPNKTLSFAQLGLKYSQTDVEKYFANIWISQAYFLLRNQEESLKYIIKAADIFPDGTFHKMVLEQNKSGNLFMDFPIKN</sequence>
<keyword evidence="1" id="KW-0472">Membrane</keyword>
<evidence type="ECO:0000313" key="3">
    <source>
        <dbReference type="Proteomes" id="UP000185502"/>
    </source>
</evidence>
<evidence type="ECO:0008006" key="4">
    <source>
        <dbReference type="Google" id="ProtNLM"/>
    </source>
</evidence>
<geneLocation type="plasmid" evidence="2 3">
    <name>lpJ</name>
</geneLocation>